<evidence type="ECO:0000313" key="3">
    <source>
        <dbReference type="Proteomes" id="UP000291084"/>
    </source>
</evidence>
<dbReference type="EMBL" id="AP015034">
    <property type="protein sequence ID" value="BAT74363.1"/>
    <property type="molecule type" value="Genomic_DNA"/>
</dbReference>
<feature type="compositionally biased region" description="Low complexity" evidence="1">
    <location>
        <begin position="146"/>
        <end position="165"/>
    </location>
</feature>
<protein>
    <submittedName>
        <fullName evidence="2">Uncharacterized protein</fullName>
    </submittedName>
</protein>
<sequence>MAIRTKATRAPQGRAFTLVKYQSRAPTQDDSHNTRTGRLSKVARPPEIGRPLKVDVRSRLARPPNNLDRASSQSRTGRPPKMARPLRSPPFIVNSDSLPLDQHFHLASAAIPRSPRLHLRRLRENLSTQNTSFPPSEALPQPLPCRPRSQSEPPSSSPCLSPFSETTEQPSAAYLCFSKSRPCKRRRRRVREETDASLGFLLHRGGAPFCLDSSGRRKGP</sequence>
<evidence type="ECO:0000256" key="1">
    <source>
        <dbReference type="SAM" id="MobiDB-lite"/>
    </source>
</evidence>
<keyword evidence="3" id="KW-1185">Reference proteome</keyword>
<organism evidence="2 3">
    <name type="scientific">Vigna angularis var. angularis</name>
    <dbReference type="NCBI Taxonomy" id="157739"/>
    <lineage>
        <taxon>Eukaryota</taxon>
        <taxon>Viridiplantae</taxon>
        <taxon>Streptophyta</taxon>
        <taxon>Embryophyta</taxon>
        <taxon>Tracheophyta</taxon>
        <taxon>Spermatophyta</taxon>
        <taxon>Magnoliopsida</taxon>
        <taxon>eudicotyledons</taxon>
        <taxon>Gunneridae</taxon>
        <taxon>Pentapetalae</taxon>
        <taxon>rosids</taxon>
        <taxon>fabids</taxon>
        <taxon>Fabales</taxon>
        <taxon>Fabaceae</taxon>
        <taxon>Papilionoideae</taxon>
        <taxon>50 kb inversion clade</taxon>
        <taxon>NPAAA clade</taxon>
        <taxon>indigoferoid/millettioid clade</taxon>
        <taxon>Phaseoleae</taxon>
        <taxon>Vigna</taxon>
    </lineage>
</organism>
<dbReference type="Proteomes" id="UP000291084">
    <property type="component" value="Chromosome 1"/>
</dbReference>
<dbReference type="AlphaFoldDB" id="A0A0S3R191"/>
<accession>A0A0S3R191</accession>
<proteinExistence type="predicted"/>
<reference evidence="2 3" key="1">
    <citation type="journal article" date="2015" name="Sci. Rep.">
        <title>The power of single molecule real-time sequencing technology in the de novo assembly of a eukaryotic genome.</title>
        <authorList>
            <person name="Sakai H."/>
            <person name="Naito K."/>
            <person name="Ogiso-Tanaka E."/>
            <person name="Takahashi Y."/>
            <person name="Iseki K."/>
            <person name="Muto C."/>
            <person name="Satou K."/>
            <person name="Teruya K."/>
            <person name="Shiroma A."/>
            <person name="Shimoji M."/>
            <person name="Hirano T."/>
            <person name="Itoh T."/>
            <person name="Kaga A."/>
            <person name="Tomooka N."/>
        </authorList>
    </citation>
    <scope>NUCLEOTIDE SEQUENCE [LARGE SCALE GENOMIC DNA]</scope>
    <source>
        <strain evidence="3">cv. Shumari</strain>
    </source>
</reference>
<feature type="region of interest" description="Disordered" evidence="1">
    <location>
        <begin position="1"/>
        <end position="94"/>
    </location>
</feature>
<feature type="region of interest" description="Disordered" evidence="1">
    <location>
        <begin position="128"/>
        <end position="169"/>
    </location>
</feature>
<name>A0A0S3R191_PHAAN</name>
<evidence type="ECO:0000313" key="2">
    <source>
        <dbReference type="EMBL" id="BAT74363.1"/>
    </source>
</evidence>
<gene>
    <name evidence="2" type="primary">Vigan.01G201700</name>
    <name evidence="2" type="ORF">VIGAN_01201700</name>
</gene>